<feature type="active site" evidence="9">
    <location>
        <position position="510"/>
    </location>
</feature>
<evidence type="ECO:0000256" key="7">
    <source>
        <dbReference type="ARBA" id="ARBA00022975"/>
    </source>
</evidence>
<dbReference type="InterPro" id="IPR029062">
    <property type="entry name" value="Class_I_gatase-like"/>
</dbReference>
<dbReference type="NCBIfam" id="NF003792">
    <property type="entry name" value="PRK05380.1"/>
    <property type="match status" value="1"/>
</dbReference>
<comment type="catalytic activity">
    <reaction evidence="9">
        <text>UTP + NH4(+) + ATP = CTP + ADP + phosphate + 2 H(+)</text>
        <dbReference type="Rhea" id="RHEA:16597"/>
        <dbReference type="ChEBI" id="CHEBI:15378"/>
        <dbReference type="ChEBI" id="CHEBI:28938"/>
        <dbReference type="ChEBI" id="CHEBI:30616"/>
        <dbReference type="ChEBI" id="CHEBI:37563"/>
        <dbReference type="ChEBI" id="CHEBI:43474"/>
        <dbReference type="ChEBI" id="CHEBI:46398"/>
        <dbReference type="ChEBI" id="CHEBI:456216"/>
    </reaction>
</comment>
<reference evidence="13" key="1">
    <citation type="journal article" date="2019" name="Int. J. Syst. Evol. Microbiol.">
        <title>The Global Catalogue of Microorganisms (GCM) 10K type strain sequencing project: providing services to taxonomists for standard genome sequencing and annotation.</title>
        <authorList>
            <consortium name="The Broad Institute Genomics Platform"/>
            <consortium name="The Broad Institute Genome Sequencing Center for Infectious Disease"/>
            <person name="Wu L."/>
            <person name="Ma J."/>
        </authorList>
    </citation>
    <scope>NUCLEOTIDE SEQUENCE [LARGE SCALE GENOMIC DNA]</scope>
    <source>
        <strain evidence="13">JCM 17452</strain>
    </source>
</reference>
<keyword evidence="6 9" id="KW-0315">Glutamine amidotransferase</keyword>
<dbReference type="PANTHER" id="PTHR11550">
    <property type="entry name" value="CTP SYNTHASE"/>
    <property type="match status" value="1"/>
</dbReference>
<evidence type="ECO:0000313" key="12">
    <source>
        <dbReference type="EMBL" id="GAA4269754.1"/>
    </source>
</evidence>
<dbReference type="Gene3D" id="3.40.50.300">
    <property type="entry name" value="P-loop containing nucleotide triphosphate hydrolases"/>
    <property type="match status" value="1"/>
</dbReference>
<evidence type="ECO:0000256" key="5">
    <source>
        <dbReference type="ARBA" id="ARBA00022840"/>
    </source>
</evidence>
<feature type="binding site" evidence="9">
    <location>
        <begin position="151"/>
        <end position="153"/>
    </location>
    <ligand>
        <name>CTP</name>
        <dbReference type="ChEBI" id="CHEBI:37563"/>
        <note>allosteric inhibitor</note>
    </ligand>
</feature>
<feature type="binding site" evidence="9">
    <location>
        <position position="16"/>
    </location>
    <ligand>
        <name>CTP</name>
        <dbReference type="ChEBI" id="CHEBI:37563"/>
        <note>allosteric inhibitor</note>
    </ligand>
</feature>
<dbReference type="InterPro" id="IPR017456">
    <property type="entry name" value="CTP_synthase_N"/>
</dbReference>
<dbReference type="CDD" id="cd03113">
    <property type="entry name" value="CTPS_N"/>
    <property type="match status" value="1"/>
</dbReference>
<comment type="catalytic activity">
    <reaction evidence="8 9">
        <text>UTP + L-glutamine + ATP + H2O = CTP + L-glutamate + ADP + phosphate + 2 H(+)</text>
        <dbReference type="Rhea" id="RHEA:26426"/>
        <dbReference type="ChEBI" id="CHEBI:15377"/>
        <dbReference type="ChEBI" id="CHEBI:15378"/>
        <dbReference type="ChEBI" id="CHEBI:29985"/>
        <dbReference type="ChEBI" id="CHEBI:30616"/>
        <dbReference type="ChEBI" id="CHEBI:37563"/>
        <dbReference type="ChEBI" id="CHEBI:43474"/>
        <dbReference type="ChEBI" id="CHEBI:46398"/>
        <dbReference type="ChEBI" id="CHEBI:58359"/>
        <dbReference type="ChEBI" id="CHEBI:456216"/>
        <dbReference type="EC" id="6.3.4.2"/>
    </reaction>
</comment>
<dbReference type="NCBIfam" id="TIGR00337">
    <property type="entry name" value="PyrG"/>
    <property type="match status" value="1"/>
</dbReference>
<keyword evidence="5 9" id="KW-0067">ATP-binding</keyword>
<dbReference type="PROSITE" id="PS51273">
    <property type="entry name" value="GATASE_TYPE_1"/>
    <property type="match status" value="1"/>
</dbReference>
<comment type="caution">
    <text evidence="12">The sequence shown here is derived from an EMBL/GenBank/DDBJ whole genome shotgun (WGS) entry which is preliminary data.</text>
</comment>
<keyword evidence="13" id="KW-1185">Reference proteome</keyword>
<evidence type="ECO:0000256" key="4">
    <source>
        <dbReference type="ARBA" id="ARBA00022741"/>
    </source>
</evidence>
<dbReference type="Proteomes" id="UP001500027">
    <property type="component" value="Unassembled WGS sequence"/>
</dbReference>
<feature type="binding site" evidence="9">
    <location>
        <position position="144"/>
    </location>
    <ligand>
        <name>Mg(2+)</name>
        <dbReference type="ChEBI" id="CHEBI:18420"/>
    </ligand>
</feature>
<comment type="similarity">
    <text evidence="2 9">Belongs to the CTP synthase family.</text>
</comment>
<feature type="binding site" evidence="9">
    <location>
        <begin position="191"/>
        <end position="196"/>
    </location>
    <ligand>
        <name>CTP</name>
        <dbReference type="ChEBI" id="CHEBI:37563"/>
        <note>allosteric inhibitor</note>
    </ligand>
</feature>
<dbReference type="EC" id="6.3.4.2" evidence="9"/>
<evidence type="ECO:0000256" key="6">
    <source>
        <dbReference type="ARBA" id="ARBA00022962"/>
    </source>
</evidence>
<evidence type="ECO:0000256" key="1">
    <source>
        <dbReference type="ARBA" id="ARBA00005171"/>
    </source>
</evidence>
<dbReference type="SUPFAM" id="SSF52540">
    <property type="entry name" value="P-loop containing nucleoside triphosphate hydrolases"/>
    <property type="match status" value="1"/>
</dbReference>
<feature type="binding site" evidence="9">
    <location>
        <position position="408"/>
    </location>
    <ligand>
        <name>L-glutamine</name>
        <dbReference type="ChEBI" id="CHEBI:58359"/>
    </ligand>
</feature>
<dbReference type="RefSeq" id="WP_139000356.1">
    <property type="nucleotide sequence ID" value="NZ_BAABAV010000001.1"/>
</dbReference>
<dbReference type="PANTHER" id="PTHR11550:SF0">
    <property type="entry name" value="CTP SYNTHASE-RELATED"/>
    <property type="match status" value="1"/>
</dbReference>
<feature type="binding site" evidence="9">
    <location>
        <position position="465"/>
    </location>
    <ligand>
        <name>L-glutamine</name>
        <dbReference type="ChEBI" id="CHEBI:58359"/>
    </ligand>
</feature>
<evidence type="ECO:0000259" key="11">
    <source>
        <dbReference type="Pfam" id="PF06418"/>
    </source>
</evidence>
<comment type="pathway">
    <text evidence="1 9">Pyrimidine metabolism; CTP biosynthesis via de novo pathway; CTP from UDP: step 2/2.</text>
</comment>
<gene>
    <name evidence="9" type="primary">pyrG</name>
    <name evidence="12" type="ORF">GCM10022257_18550</name>
</gene>
<sequence length="546" mass="60799">MASTTKYIFVTGGVTSSLGKGIIAASLAKLLQSQGYRVTIQKLDPYINVDPGTLNPYEHGECYVTEDGAETDLDLGHYERFLNVPTSQANNVTTGRIYQSVIQKERRGEFLGKTVQVVPHITDEIKHRVQILGKSGDYDIVITEIGGTVGDIESLPYIEAVRQLRWDLGENNGIVIHLTLVPYLSAAGELKTKPTQHSVKTLMESGVQADVLVCRTEHHLSSDLRRKLALFCNVKENAVIQSIDASTIYDVPNLMLEEGLDKVVLEKLALKSKTPDITKWNQFLKRHKNPKTEVTIGLIGKYVELQDSYKSILEAFIHAGAENEVKVIVESIHSEYLNSDNIKLKLGHLDGVLVAPGFGERGIEGKIDAVRYVRENNIPFLGICLGMQMAVIEFARNVLGIIDADSTEMNPKTEHAVIDLMEEQKNITDKGGTMRLGAWACNLKLGSKVRDIYKDENINERHRHRYEFNGEYKDQIEKAGMLATGLNPDTGLVEIVEIPSHPWFVGVQYHPEYRSTVAEPHPLFVAFVKAALNNKNKNKGVSMAQN</sequence>
<feature type="domain" description="Glutamine amidotransferase" evidence="10">
    <location>
        <begin position="305"/>
        <end position="529"/>
    </location>
</feature>
<feature type="domain" description="CTP synthase N-terminal" evidence="11">
    <location>
        <begin position="6"/>
        <end position="270"/>
    </location>
</feature>
<protein>
    <recommendedName>
        <fullName evidence="9">CTP synthase</fullName>
        <ecNumber evidence="9">6.3.4.2</ecNumber>
    </recommendedName>
    <alternativeName>
        <fullName evidence="9">Cytidine 5'-triphosphate synthase</fullName>
    </alternativeName>
    <alternativeName>
        <fullName evidence="9">Cytidine triphosphate synthetase</fullName>
        <shortName evidence="9">CTP synthetase</shortName>
        <shortName evidence="9">CTPS</shortName>
    </alternativeName>
    <alternativeName>
        <fullName evidence="9">UTP--ammonia ligase</fullName>
    </alternativeName>
</protein>
<evidence type="ECO:0000256" key="8">
    <source>
        <dbReference type="ARBA" id="ARBA00047781"/>
    </source>
</evidence>
<dbReference type="InterPro" id="IPR017926">
    <property type="entry name" value="GATASE"/>
</dbReference>
<dbReference type="Pfam" id="PF06418">
    <property type="entry name" value="CTP_synth_N"/>
    <property type="match status" value="1"/>
</dbReference>
<dbReference type="CDD" id="cd01746">
    <property type="entry name" value="GATase1_CTP_Synthase"/>
    <property type="match status" value="1"/>
</dbReference>
<feature type="active site" evidence="9">
    <location>
        <position position="512"/>
    </location>
</feature>
<comment type="catalytic activity">
    <reaction evidence="9">
        <text>L-glutamine + H2O = L-glutamate + NH4(+)</text>
        <dbReference type="Rhea" id="RHEA:15889"/>
        <dbReference type="ChEBI" id="CHEBI:15377"/>
        <dbReference type="ChEBI" id="CHEBI:28938"/>
        <dbReference type="ChEBI" id="CHEBI:29985"/>
        <dbReference type="ChEBI" id="CHEBI:58359"/>
    </reaction>
</comment>
<evidence type="ECO:0000256" key="3">
    <source>
        <dbReference type="ARBA" id="ARBA00022598"/>
    </source>
</evidence>
<dbReference type="InterPro" id="IPR027417">
    <property type="entry name" value="P-loop_NTPase"/>
</dbReference>
<comment type="activity regulation">
    <text evidence="9">Allosterically activated by GTP, when glutamine is the substrate; GTP has no effect on the reaction when ammonia is the substrate. The allosteric effector GTP functions by stabilizing the protein conformation that binds the tetrahedral intermediate(s) formed during glutamine hydrolysis. Inhibited by the product CTP, via allosteric rather than competitive inhibition.</text>
</comment>
<comment type="miscellaneous">
    <text evidence="9">CTPSs have evolved a hybrid strategy for distinguishing between UTP and CTP. The overlapping regions of the product feedback inhibitory and substrate sites recognize a common feature in both compounds, the triphosphate moiety. To differentiate isosteric substrate and product pyrimidine rings, an additional pocket far from the expected kinase/ligase catalytic site, specifically recognizes the cytosine and ribose portions of the product inhibitor.</text>
</comment>
<comment type="function">
    <text evidence="9">Catalyzes the ATP-dependent amination of UTP to CTP with either L-glutamine or ammonia as the source of nitrogen. Regulates intracellular CTP levels through interactions with the four ribonucleotide triphosphates.</text>
</comment>
<comment type="caution">
    <text evidence="9">Lacks conserved residue(s) required for the propagation of feature annotation.</text>
</comment>
<feature type="region of interest" description="Amidoligase domain" evidence="9">
    <location>
        <begin position="1"/>
        <end position="270"/>
    </location>
</feature>
<dbReference type="InterPro" id="IPR004468">
    <property type="entry name" value="CTP_synthase"/>
</dbReference>
<evidence type="ECO:0000256" key="2">
    <source>
        <dbReference type="ARBA" id="ARBA00007533"/>
    </source>
</evidence>
<feature type="active site" description="Nucleophile; for glutamine hydrolysis" evidence="9">
    <location>
        <position position="384"/>
    </location>
</feature>
<comment type="subunit">
    <text evidence="9">Homotetramer.</text>
</comment>
<keyword evidence="4 9" id="KW-0547">Nucleotide-binding</keyword>
<dbReference type="SUPFAM" id="SSF52317">
    <property type="entry name" value="Class I glutamine amidotransferase-like"/>
    <property type="match status" value="1"/>
</dbReference>
<feature type="binding site" evidence="9">
    <location>
        <position position="227"/>
    </location>
    <ligand>
        <name>UTP</name>
        <dbReference type="ChEBI" id="CHEBI:46398"/>
    </ligand>
</feature>
<dbReference type="Pfam" id="PF00117">
    <property type="entry name" value="GATase"/>
    <property type="match status" value="1"/>
</dbReference>
<feature type="binding site" evidence="9">
    <location>
        <position position="357"/>
    </location>
    <ligand>
        <name>L-glutamine</name>
        <dbReference type="ChEBI" id="CHEBI:58359"/>
    </ligand>
</feature>
<feature type="binding site" evidence="9">
    <location>
        <position position="74"/>
    </location>
    <ligand>
        <name>Mg(2+)</name>
        <dbReference type="ChEBI" id="CHEBI:18420"/>
    </ligand>
</feature>
<keyword evidence="3 9" id="KW-0436">Ligase</keyword>
<dbReference type="Gene3D" id="3.40.50.880">
    <property type="match status" value="1"/>
</dbReference>
<keyword evidence="9" id="KW-0460">Magnesium</keyword>
<proteinExistence type="inferred from homology"/>
<dbReference type="EMBL" id="BAABAV010000001">
    <property type="protein sequence ID" value="GAA4269754.1"/>
    <property type="molecule type" value="Genomic_DNA"/>
</dbReference>
<evidence type="ECO:0000313" key="13">
    <source>
        <dbReference type="Proteomes" id="UP001500027"/>
    </source>
</evidence>
<organism evidence="12 13">
    <name type="scientific">Hyunsoonleella aestuarii</name>
    <dbReference type="NCBI Taxonomy" id="912802"/>
    <lineage>
        <taxon>Bacteria</taxon>
        <taxon>Pseudomonadati</taxon>
        <taxon>Bacteroidota</taxon>
        <taxon>Flavobacteriia</taxon>
        <taxon>Flavobacteriales</taxon>
        <taxon>Flavobacteriaceae</taxon>
    </lineage>
</organism>
<evidence type="ECO:0000259" key="10">
    <source>
        <dbReference type="Pfam" id="PF00117"/>
    </source>
</evidence>
<feature type="binding site" evidence="9">
    <location>
        <begin position="385"/>
        <end position="388"/>
    </location>
    <ligand>
        <name>L-glutamine</name>
        <dbReference type="ChEBI" id="CHEBI:58359"/>
    </ligand>
</feature>
<keyword evidence="9" id="KW-0479">Metal-binding</keyword>
<feature type="binding site" evidence="9">
    <location>
        <position position="16"/>
    </location>
    <ligand>
        <name>UTP</name>
        <dbReference type="ChEBI" id="CHEBI:46398"/>
    </ligand>
</feature>
<name>A0ABP8EC10_9FLAO</name>
<dbReference type="InterPro" id="IPR033828">
    <property type="entry name" value="GATase1_CTP_Synthase"/>
</dbReference>
<feature type="binding site" evidence="9">
    <location>
        <begin position="191"/>
        <end position="196"/>
    </location>
    <ligand>
        <name>UTP</name>
        <dbReference type="ChEBI" id="CHEBI:46398"/>
    </ligand>
</feature>
<feature type="binding site" evidence="9">
    <location>
        <position position="57"/>
    </location>
    <ligand>
        <name>L-glutamine</name>
        <dbReference type="ChEBI" id="CHEBI:58359"/>
    </ligand>
</feature>
<keyword evidence="7 9" id="KW-0665">Pyrimidine biosynthesis</keyword>
<feature type="binding site" evidence="9">
    <location>
        <begin position="17"/>
        <end position="22"/>
    </location>
    <ligand>
        <name>ATP</name>
        <dbReference type="ChEBI" id="CHEBI:30616"/>
    </ligand>
</feature>
<feature type="binding site" evidence="9">
    <location>
        <position position="74"/>
    </location>
    <ligand>
        <name>ATP</name>
        <dbReference type="ChEBI" id="CHEBI:30616"/>
    </ligand>
</feature>
<feature type="binding site" evidence="9">
    <location>
        <position position="227"/>
    </location>
    <ligand>
        <name>CTP</name>
        <dbReference type="ChEBI" id="CHEBI:37563"/>
        <note>allosteric inhibitor</note>
    </ligand>
</feature>
<dbReference type="HAMAP" id="MF_01227">
    <property type="entry name" value="PyrG"/>
    <property type="match status" value="1"/>
</dbReference>
<feature type="binding site" evidence="9">
    <location>
        <position position="245"/>
    </location>
    <ligand>
        <name>ATP</name>
        <dbReference type="ChEBI" id="CHEBI:30616"/>
    </ligand>
</feature>
<accession>A0ABP8EC10</accession>
<evidence type="ECO:0000256" key="9">
    <source>
        <dbReference type="HAMAP-Rule" id="MF_01227"/>
    </source>
</evidence>